<evidence type="ECO:0000256" key="2">
    <source>
        <dbReference type="ARBA" id="ARBA00023315"/>
    </source>
</evidence>
<name>K8E6A9_CARML</name>
<dbReference type="AlphaFoldDB" id="K8E6A9"/>
<dbReference type="STRING" id="1234679.BN424_2888"/>
<sequence>MKKNEINYQQATPKDYAQIIQVWKRSVLATHHFLKPEDMSSIEAEIRYWLPKMNVQVWSQSEKMIGFSAVSEDTLEMLFIDPNQIGKGYGKQILKELLSAFEVTKVDVNEQNEAAVTFYLKNGFQIATRDELDSEGRAYPILHLELTK</sequence>
<dbReference type="EMBL" id="HE999757">
    <property type="protein sequence ID" value="CCO12309.2"/>
    <property type="molecule type" value="Genomic_DNA"/>
</dbReference>
<evidence type="ECO:0000256" key="1">
    <source>
        <dbReference type="ARBA" id="ARBA00022679"/>
    </source>
</evidence>
<accession>K8E6A9</accession>
<dbReference type="EC" id="2.3.1.-" evidence="4"/>
<dbReference type="SUPFAM" id="SSF55729">
    <property type="entry name" value="Acyl-CoA N-acyltransferases (Nat)"/>
    <property type="match status" value="1"/>
</dbReference>
<dbReference type="RefSeq" id="WP_015077331.1">
    <property type="nucleotide sequence ID" value="NC_019425.2"/>
</dbReference>
<dbReference type="GO" id="GO:0016747">
    <property type="term" value="F:acyltransferase activity, transferring groups other than amino-acyl groups"/>
    <property type="evidence" value="ECO:0007669"/>
    <property type="project" value="InterPro"/>
</dbReference>
<dbReference type="PROSITE" id="PS51186">
    <property type="entry name" value="GNAT"/>
    <property type="match status" value="1"/>
</dbReference>
<gene>
    <name evidence="4" type="ORF">BN424_2888</name>
</gene>
<keyword evidence="2 4" id="KW-0012">Acyltransferase</keyword>
<dbReference type="PANTHER" id="PTHR43800:SF1">
    <property type="entry name" value="PEPTIDYL-LYSINE N-ACETYLTRANSFERASE YJAB"/>
    <property type="match status" value="1"/>
</dbReference>
<keyword evidence="5" id="KW-1185">Reference proteome</keyword>
<dbReference type="HOGENOM" id="CLU_013985_21_0_9"/>
<reference evidence="5" key="1">
    <citation type="journal article" date="2013" name="Genome Announc.">
        <title>Complete Chromosome Sequence of Carnobacterium maltaromaticum LMA 28.</title>
        <authorList>
            <person name="Cailliez-Grimal C."/>
            <person name="Chaillou S."/>
            <person name="Anba-Mondoloni J."/>
            <person name="Loux V."/>
            <person name="Afzal M.I."/>
            <person name="Rahman A."/>
            <person name="Kergourlay G."/>
            <person name="Champomier-Verges M.C."/>
            <person name="Zagorec M."/>
            <person name="Dalgaard P."/>
            <person name="Leisner J.J."/>
            <person name="Prevost H."/>
            <person name="Revol-Junelles A.M."/>
            <person name="Borges F."/>
        </authorList>
    </citation>
    <scope>NUCLEOTIDE SEQUENCE</scope>
    <source>
        <strain evidence="5">LMA28</strain>
    </source>
</reference>
<dbReference type="eggNOG" id="COG0456">
    <property type="taxonomic scope" value="Bacteria"/>
</dbReference>
<protein>
    <submittedName>
        <fullName evidence="4">Acetyltransferase family protein</fullName>
        <ecNumber evidence="4">2.3.1.-</ecNumber>
    </submittedName>
</protein>
<feature type="domain" description="N-acetyltransferase" evidence="3">
    <location>
        <begin position="6"/>
        <end position="148"/>
    </location>
</feature>
<keyword evidence="1 4" id="KW-0808">Transferase</keyword>
<dbReference type="KEGG" id="cml:BN424_2888"/>
<proteinExistence type="predicted"/>
<dbReference type="InterPro" id="IPR016181">
    <property type="entry name" value="Acyl_CoA_acyltransferase"/>
</dbReference>
<evidence type="ECO:0000313" key="5">
    <source>
        <dbReference type="Proteomes" id="UP000000212"/>
    </source>
</evidence>
<dbReference type="PANTHER" id="PTHR43800">
    <property type="entry name" value="PEPTIDYL-LYSINE N-ACETYLTRANSFERASE YJAB"/>
    <property type="match status" value="1"/>
</dbReference>
<dbReference type="Gene3D" id="3.40.630.30">
    <property type="match status" value="1"/>
</dbReference>
<dbReference type="OrthoDB" id="9789605at2"/>
<dbReference type="Proteomes" id="UP000000212">
    <property type="component" value="Chromosome"/>
</dbReference>
<evidence type="ECO:0000313" key="4">
    <source>
        <dbReference type="EMBL" id="CCO12309.2"/>
    </source>
</evidence>
<dbReference type="CDD" id="cd04301">
    <property type="entry name" value="NAT_SF"/>
    <property type="match status" value="1"/>
</dbReference>
<dbReference type="Pfam" id="PF13673">
    <property type="entry name" value="Acetyltransf_10"/>
    <property type="match status" value="1"/>
</dbReference>
<evidence type="ECO:0000259" key="3">
    <source>
        <dbReference type="PROSITE" id="PS51186"/>
    </source>
</evidence>
<organism evidence="4 5">
    <name type="scientific">Carnobacterium maltaromaticum LMA28</name>
    <dbReference type="NCBI Taxonomy" id="1234679"/>
    <lineage>
        <taxon>Bacteria</taxon>
        <taxon>Bacillati</taxon>
        <taxon>Bacillota</taxon>
        <taxon>Bacilli</taxon>
        <taxon>Lactobacillales</taxon>
        <taxon>Carnobacteriaceae</taxon>
        <taxon>Carnobacterium</taxon>
    </lineage>
</organism>
<dbReference type="InterPro" id="IPR000182">
    <property type="entry name" value="GNAT_dom"/>
</dbReference>